<gene>
    <name evidence="9" type="ORF">Sv326_0792</name>
</gene>
<dbReference type="NCBIfam" id="TIGR01135">
    <property type="entry name" value="glmS"/>
    <property type="match status" value="1"/>
</dbReference>
<dbReference type="InterPro" id="IPR017932">
    <property type="entry name" value="GATase_2_dom"/>
</dbReference>
<dbReference type="InterPro" id="IPR046348">
    <property type="entry name" value="SIS_dom_sf"/>
</dbReference>
<feature type="domain" description="SIS" evidence="8">
    <location>
        <begin position="446"/>
        <end position="585"/>
    </location>
</feature>
<dbReference type="InterPro" id="IPR035490">
    <property type="entry name" value="GlmS/FrlB_SIS"/>
</dbReference>
<dbReference type="Gene3D" id="3.40.50.10490">
    <property type="entry name" value="Glucose-6-phosphate isomerase like protein, domain 1"/>
    <property type="match status" value="2"/>
</dbReference>
<dbReference type="EMBL" id="CP058998">
    <property type="protein sequence ID" value="QLJ52967.1"/>
    <property type="molecule type" value="Genomic_DNA"/>
</dbReference>
<evidence type="ECO:0000313" key="10">
    <source>
        <dbReference type="Proteomes" id="UP000510821"/>
    </source>
</evidence>
<dbReference type="PROSITE" id="PS51278">
    <property type="entry name" value="GATASE_TYPE_2"/>
    <property type="match status" value="1"/>
</dbReference>
<evidence type="ECO:0000256" key="3">
    <source>
        <dbReference type="ARBA" id="ARBA00022576"/>
    </source>
</evidence>
<keyword evidence="4 9" id="KW-0808">Transferase</keyword>
<dbReference type="GO" id="GO:0097367">
    <property type="term" value="F:carbohydrate derivative binding"/>
    <property type="evidence" value="ECO:0007669"/>
    <property type="project" value="InterPro"/>
</dbReference>
<evidence type="ECO:0000256" key="6">
    <source>
        <dbReference type="ARBA" id="ARBA00022962"/>
    </source>
</evidence>
<protein>
    <recommendedName>
        <fullName evidence="2">glutamine--fructose-6-phosphate transaminase (isomerizing)</fullName>
        <ecNumber evidence="2">2.6.1.16</ecNumber>
    </recommendedName>
</protein>
<dbReference type="SUPFAM" id="SSF56235">
    <property type="entry name" value="N-terminal nucleophile aminohydrolases (Ntn hydrolases)"/>
    <property type="match status" value="1"/>
</dbReference>
<dbReference type="InterPro" id="IPR005855">
    <property type="entry name" value="GFAT"/>
</dbReference>
<dbReference type="GO" id="GO:0006002">
    <property type="term" value="P:fructose 6-phosphate metabolic process"/>
    <property type="evidence" value="ECO:0007669"/>
    <property type="project" value="TreeGrafter"/>
</dbReference>
<feature type="domain" description="Glutamine amidotransferase type-2" evidence="7">
    <location>
        <begin position="2"/>
        <end position="220"/>
    </location>
</feature>
<accession>A0A7D5XPW3</accession>
<reference evidence="10" key="1">
    <citation type="submission" date="2020-07" db="EMBL/GenBank/DDBJ databases">
        <title>Metabolic diversity and evolutionary history of the archaeal phylum ###Micrarchaeota### uncovered from a freshwater lake metagenome.</title>
        <authorList>
            <person name="Kadnikov V.V."/>
            <person name="Savvichev A.S."/>
            <person name="Mardanov A.V."/>
            <person name="Beletsky A.V."/>
            <person name="Chupakov A.V."/>
            <person name="Kokryatskaya N.M."/>
            <person name="Pimenov N.V."/>
            <person name="Ravin N.V."/>
        </authorList>
    </citation>
    <scope>NUCLEOTIDE SEQUENCE [LARGE SCALE GENOMIC DNA]</scope>
</reference>
<dbReference type="Proteomes" id="UP000510821">
    <property type="component" value="Chromosome"/>
</dbReference>
<feature type="domain" description="SIS" evidence="8">
    <location>
        <begin position="283"/>
        <end position="423"/>
    </location>
</feature>
<dbReference type="KEGG" id="flt:Sv326_0792"/>
<dbReference type="EC" id="2.6.1.16" evidence="2"/>
<dbReference type="CDD" id="cd05008">
    <property type="entry name" value="SIS_GlmS_GlmD_1"/>
    <property type="match status" value="1"/>
</dbReference>
<dbReference type="PROSITE" id="PS51464">
    <property type="entry name" value="SIS"/>
    <property type="match status" value="2"/>
</dbReference>
<keyword evidence="6" id="KW-0315">Glutamine amidotransferase</keyword>
<sequence length="595" mass="66088">MCGIFGIITLKPRAIGKDLVAGGRRLSYRGYDSVGCAVLSDGKIDLRKDVGKVDEVSKRLKFSEMYGDRGVMQLRWATFGAPSRTNAQPHLDCNGDMAGAHNGNIVNTPQLREQFIKEGHKVRSTNDGELCIHAVEKYYDKGFDMIESIRKAYEDLRGDYAFIIFNDGEKRLYAVKKGSGLVVGVGRDEMYCSSDLPSLLPLTKKIIFLNDGEIVSLSPKEAKFFSISDGKEIKKKTVSYRKSPEYARKGGYEHFMLKEIHEQPTAIEDLVELLDESKYVDKFLSFIDDSDKVFLAACGSSYHACLLGSYYFGNIAKKFVVPVVAPQFISQYGHAVDDKTCVVLVSQSGETKDVLNAMNYAKEKTDKILGVMNVIGSTLMNSSKAYLPLAAGYEVSVPATKTFLNQCVMFLYLAKRMAGESCRDMGELSKLVKSTLNSTTRDCKKAAAYLGRWDELYSLGYGSTYGIAKETALKIKEITYSHCEGMYSSEFKHGPLSAVRRGYPVMFISSPKDTDVMVSHINEVTCRGGKAIVIAERNESMVKNADELIQLPHSGDYFSPILATIPAQLIAYYMSTRRGIDPDFPRNLSKTITVD</sequence>
<dbReference type="Pfam" id="PF01380">
    <property type="entry name" value="SIS"/>
    <property type="match status" value="2"/>
</dbReference>
<dbReference type="Pfam" id="PF13537">
    <property type="entry name" value="GATase_7"/>
    <property type="match status" value="1"/>
</dbReference>
<dbReference type="SUPFAM" id="SSF53697">
    <property type="entry name" value="SIS domain"/>
    <property type="match status" value="1"/>
</dbReference>
<dbReference type="CDD" id="cd05009">
    <property type="entry name" value="SIS_GlmS_GlmD_2"/>
    <property type="match status" value="1"/>
</dbReference>
<evidence type="ECO:0000313" key="9">
    <source>
        <dbReference type="EMBL" id="QLJ52967.1"/>
    </source>
</evidence>
<dbReference type="GO" id="GO:0006487">
    <property type="term" value="P:protein N-linked glycosylation"/>
    <property type="evidence" value="ECO:0007669"/>
    <property type="project" value="TreeGrafter"/>
</dbReference>
<organism evidence="9 10">
    <name type="scientific">Fermentimicrarchaeum limneticum</name>
    <dbReference type="NCBI Taxonomy" id="2795018"/>
    <lineage>
        <taxon>Archaea</taxon>
        <taxon>Candidatus Micrarchaeota</taxon>
        <taxon>Candidatus Fermentimicrarchaeales</taxon>
        <taxon>Candidatus Fermentimicrarchaeaceae</taxon>
        <taxon>Candidatus Fermentimicrarchaeum</taxon>
    </lineage>
</organism>
<dbReference type="GO" id="GO:0006047">
    <property type="term" value="P:UDP-N-acetylglucosamine metabolic process"/>
    <property type="evidence" value="ECO:0007669"/>
    <property type="project" value="TreeGrafter"/>
</dbReference>
<dbReference type="PANTHER" id="PTHR10937">
    <property type="entry name" value="GLUCOSAMINE--FRUCTOSE-6-PHOSPHATE AMINOTRANSFERASE, ISOMERIZING"/>
    <property type="match status" value="1"/>
</dbReference>
<dbReference type="InterPro" id="IPR001347">
    <property type="entry name" value="SIS_dom"/>
</dbReference>
<dbReference type="InterPro" id="IPR035466">
    <property type="entry name" value="GlmS/AgaS_SIS"/>
</dbReference>
<dbReference type="AlphaFoldDB" id="A0A7D5XPW3"/>
<dbReference type="InterPro" id="IPR029055">
    <property type="entry name" value="Ntn_hydrolases_N"/>
</dbReference>
<evidence type="ECO:0000256" key="2">
    <source>
        <dbReference type="ARBA" id="ARBA00012916"/>
    </source>
</evidence>
<dbReference type="PANTHER" id="PTHR10937:SF0">
    <property type="entry name" value="GLUTAMINE--FRUCTOSE-6-PHOSPHATE TRANSAMINASE (ISOMERIZING)"/>
    <property type="match status" value="1"/>
</dbReference>
<keyword evidence="3 9" id="KW-0032">Aminotransferase</keyword>
<proteinExistence type="predicted"/>
<comment type="catalytic activity">
    <reaction evidence="1">
        <text>D-fructose 6-phosphate + L-glutamine = D-glucosamine 6-phosphate + L-glutamate</text>
        <dbReference type="Rhea" id="RHEA:13237"/>
        <dbReference type="ChEBI" id="CHEBI:29985"/>
        <dbReference type="ChEBI" id="CHEBI:58359"/>
        <dbReference type="ChEBI" id="CHEBI:58725"/>
        <dbReference type="ChEBI" id="CHEBI:61527"/>
        <dbReference type="EC" id="2.6.1.16"/>
    </reaction>
</comment>
<evidence type="ECO:0000259" key="7">
    <source>
        <dbReference type="PROSITE" id="PS51278"/>
    </source>
</evidence>
<evidence type="ECO:0000256" key="1">
    <source>
        <dbReference type="ARBA" id="ARBA00001031"/>
    </source>
</evidence>
<dbReference type="Gene3D" id="3.60.20.10">
    <property type="entry name" value="Glutamine Phosphoribosylpyrophosphate, subunit 1, domain 1"/>
    <property type="match status" value="1"/>
</dbReference>
<dbReference type="GO" id="GO:0004360">
    <property type="term" value="F:glutamine-fructose-6-phosphate transaminase (isomerizing) activity"/>
    <property type="evidence" value="ECO:0007669"/>
    <property type="project" value="UniProtKB-EC"/>
</dbReference>
<evidence type="ECO:0000256" key="5">
    <source>
        <dbReference type="ARBA" id="ARBA00022737"/>
    </source>
</evidence>
<name>A0A7D5XPW3_FERL1</name>
<dbReference type="NCBIfam" id="NF001484">
    <property type="entry name" value="PRK00331.1"/>
    <property type="match status" value="1"/>
</dbReference>
<keyword evidence="5" id="KW-0677">Repeat</keyword>
<evidence type="ECO:0000256" key="4">
    <source>
        <dbReference type="ARBA" id="ARBA00022679"/>
    </source>
</evidence>
<evidence type="ECO:0000259" key="8">
    <source>
        <dbReference type="PROSITE" id="PS51464"/>
    </source>
</evidence>